<protein>
    <submittedName>
        <fullName evidence="2">Uncharacterized protein</fullName>
    </submittedName>
</protein>
<evidence type="ECO:0000313" key="2">
    <source>
        <dbReference type="EMBL" id="MBV7377901.1"/>
    </source>
</evidence>
<evidence type="ECO:0000313" key="3">
    <source>
        <dbReference type="Proteomes" id="UP000756530"/>
    </source>
</evidence>
<keyword evidence="1" id="KW-0732">Signal</keyword>
<reference evidence="2 3" key="1">
    <citation type="submission" date="2021-05" db="EMBL/GenBank/DDBJ databases">
        <title>Culturable bacteria isolated from Daya Bay.</title>
        <authorList>
            <person name="Zheng W."/>
            <person name="Yu S."/>
            <person name="Huang Y."/>
        </authorList>
    </citation>
    <scope>NUCLEOTIDE SEQUENCE [LARGE SCALE GENOMIC DNA]</scope>
    <source>
        <strain evidence="2 3">DP4N28-5</strain>
    </source>
</reference>
<dbReference type="EMBL" id="JAHUZE010000001">
    <property type="protein sequence ID" value="MBV7377901.1"/>
    <property type="molecule type" value="Genomic_DNA"/>
</dbReference>
<name>A0ABS6SY59_9RHOB</name>
<gene>
    <name evidence="2" type="ORF">KJP28_03110</name>
</gene>
<keyword evidence="3" id="KW-1185">Reference proteome</keyword>
<sequence>MKRTSLALVLGLIANVATAQTGDPLSAEDFEAYVTGKTLMYGFEGQPYGGEDYLENRKVRWSFLDGRCKDGYWYPSGEEICFVYEDDPAPQCWIFFRSGASLTAQFANNDEYQELYETGESDEPLMCLGPEVGV</sequence>
<dbReference type="Proteomes" id="UP000756530">
    <property type="component" value="Unassembled WGS sequence"/>
</dbReference>
<organism evidence="2 3">
    <name type="scientific">Maritimibacter dapengensis</name>
    <dbReference type="NCBI Taxonomy" id="2836868"/>
    <lineage>
        <taxon>Bacteria</taxon>
        <taxon>Pseudomonadati</taxon>
        <taxon>Pseudomonadota</taxon>
        <taxon>Alphaproteobacteria</taxon>
        <taxon>Rhodobacterales</taxon>
        <taxon>Roseobacteraceae</taxon>
        <taxon>Maritimibacter</taxon>
    </lineage>
</organism>
<dbReference type="RefSeq" id="WP_218390764.1">
    <property type="nucleotide sequence ID" value="NZ_JAHUZE010000001.1"/>
</dbReference>
<accession>A0ABS6SY59</accession>
<comment type="caution">
    <text evidence="2">The sequence shown here is derived from an EMBL/GenBank/DDBJ whole genome shotgun (WGS) entry which is preliminary data.</text>
</comment>
<feature type="chain" id="PRO_5046544571" evidence="1">
    <location>
        <begin position="20"/>
        <end position="134"/>
    </location>
</feature>
<evidence type="ECO:0000256" key="1">
    <source>
        <dbReference type="SAM" id="SignalP"/>
    </source>
</evidence>
<feature type="signal peptide" evidence="1">
    <location>
        <begin position="1"/>
        <end position="19"/>
    </location>
</feature>
<proteinExistence type="predicted"/>